<keyword evidence="6 10" id="KW-1133">Transmembrane helix</keyword>
<dbReference type="Proteomes" id="UP001152798">
    <property type="component" value="Chromosome 1"/>
</dbReference>
<evidence type="ECO:0000256" key="4">
    <source>
        <dbReference type="ARBA" id="ARBA00022692"/>
    </source>
</evidence>
<feature type="transmembrane region" description="Helical" evidence="10">
    <location>
        <begin position="47"/>
        <end position="68"/>
    </location>
</feature>
<feature type="transmembrane region" description="Helical" evidence="10">
    <location>
        <begin position="314"/>
        <end position="334"/>
    </location>
</feature>
<comment type="subcellular location">
    <subcellularLocation>
        <location evidence="1 10">Cell membrane</location>
        <topology evidence="1 10">Multi-pass membrane protein</topology>
    </subcellularLocation>
</comment>
<evidence type="ECO:0000256" key="6">
    <source>
        <dbReference type="ARBA" id="ARBA00022989"/>
    </source>
</evidence>
<protein>
    <recommendedName>
        <fullName evidence="10">Odorant receptor</fullName>
    </recommendedName>
</protein>
<comment type="caution">
    <text evidence="10">Lacks conserved residue(s) required for the propagation of feature annotation.</text>
</comment>
<keyword evidence="5 10" id="KW-0552">Olfaction</keyword>
<evidence type="ECO:0000256" key="1">
    <source>
        <dbReference type="ARBA" id="ARBA00004651"/>
    </source>
</evidence>
<evidence type="ECO:0000313" key="11">
    <source>
        <dbReference type="EMBL" id="CAH1392294.1"/>
    </source>
</evidence>
<evidence type="ECO:0000313" key="12">
    <source>
        <dbReference type="Proteomes" id="UP001152798"/>
    </source>
</evidence>
<dbReference type="GO" id="GO:0005549">
    <property type="term" value="F:odorant binding"/>
    <property type="evidence" value="ECO:0007669"/>
    <property type="project" value="InterPro"/>
</dbReference>
<dbReference type="GO" id="GO:0004984">
    <property type="term" value="F:olfactory receptor activity"/>
    <property type="evidence" value="ECO:0007669"/>
    <property type="project" value="InterPro"/>
</dbReference>
<keyword evidence="3 10" id="KW-0716">Sensory transduction</keyword>
<keyword evidence="9 10" id="KW-0807">Transducer</keyword>
<dbReference type="OrthoDB" id="6615972at2759"/>
<evidence type="ECO:0000256" key="9">
    <source>
        <dbReference type="ARBA" id="ARBA00023224"/>
    </source>
</evidence>
<dbReference type="PANTHER" id="PTHR21137">
    <property type="entry name" value="ODORANT RECEPTOR"/>
    <property type="match status" value="1"/>
</dbReference>
<name>A0A9P0GYB8_NEZVI</name>
<dbReference type="Pfam" id="PF02949">
    <property type="entry name" value="7tm_6"/>
    <property type="match status" value="1"/>
</dbReference>
<dbReference type="AlphaFoldDB" id="A0A9P0GYB8"/>
<sequence length="440" mass="50578">MPYHPPLEESNVIDGLRVGYLKFFGFWNVINDYKTTGKRNAFINFHFYSNIIICTPFIVLQLICYFFIDMDIQKAIRINLHFLPAIMMGGRIMVFWFRIESQSKLCNLIQKDFLHIPEYKMAKACIIYRKITRNANILCILAYIVDFSVVFSNLCIPGTPVDYIMYHKGNIFDVKTGKKKLLSAWYPLPMGESPYYEIIFVYEAICLLIGGIYQPTYACLFYQILVGLHAQFVVLGYHASTMYDSSNSNSNRNLIDTESKCNSKSNSNSNSSLRKIAHEYIDSDMNKELYSIIQDHHKLLSYAEELRSVYNPLLTMNLGLAIVFLIVSLFHYLMGETGDIIDGFKALQFLTAQMVELFMFCYCSSWLQSASSDIQIAVYSSDWYKADVKFRKSAQLLMMGAEKGVTLTAIKMYPVNKETLMAILQYVYSTCALMSGLLEK</sequence>
<accession>A0A9P0GYB8</accession>
<proteinExistence type="inferred from homology"/>
<evidence type="ECO:0000256" key="5">
    <source>
        <dbReference type="ARBA" id="ARBA00022725"/>
    </source>
</evidence>
<gene>
    <name evidence="11" type="ORF">NEZAVI_LOCUS3144</name>
</gene>
<reference evidence="11" key="1">
    <citation type="submission" date="2022-01" db="EMBL/GenBank/DDBJ databases">
        <authorList>
            <person name="King R."/>
        </authorList>
    </citation>
    <scope>NUCLEOTIDE SEQUENCE</scope>
</reference>
<dbReference type="PANTHER" id="PTHR21137:SF35">
    <property type="entry name" value="ODORANT RECEPTOR 19A-RELATED"/>
    <property type="match status" value="1"/>
</dbReference>
<evidence type="ECO:0000256" key="7">
    <source>
        <dbReference type="ARBA" id="ARBA00023136"/>
    </source>
</evidence>
<dbReference type="GO" id="GO:0005886">
    <property type="term" value="C:plasma membrane"/>
    <property type="evidence" value="ECO:0007669"/>
    <property type="project" value="UniProtKB-SubCell"/>
</dbReference>
<evidence type="ECO:0000256" key="2">
    <source>
        <dbReference type="ARBA" id="ARBA00022475"/>
    </source>
</evidence>
<keyword evidence="4 10" id="KW-0812">Transmembrane</keyword>
<feature type="transmembrane region" description="Helical" evidence="10">
    <location>
        <begin position="195"/>
        <end position="213"/>
    </location>
</feature>
<organism evidence="11 12">
    <name type="scientific">Nezara viridula</name>
    <name type="common">Southern green stink bug</name>
    <name type="synonym">Cimex viridulus</name>
    <dbReference type="NCBI Taxonomy" id="85310"/>
    <lineage>
        <taxon>Eukaryota</taxon>
        <taxon>Metazoa</taxon>
        <taxon>Ecdysozoa</taxon>
        <taxon>Arthropoda</taxon>
        <taxon>Hexapoda</taxon>
        <taxon>Insecta</taxon>
        <taxon>Pterygota</taxon>
        <taxon>Neoptera</taxon>
        <taxon>Paraneoptera</taxon>
        <taxon>Hemiptera</taxon>
        <taxon>Heteroptera</taxon>
        <taxon>Panheteroptera</taxon>
        <taxon>Pentatomomorpha</taxon>
        <taxon>Pentatomoidea</taxon>
        <taxon>Pentatomidae</taxon>
        <taxon>Pentatominae</taxon>
        <taxon>Nezara</taxon>
    </lineage>
</organism>
<keyword evidence="8 10" id="KW-0675">Receptor</keyword>
<evidence type="ECO:0000256" key="10">
    <source>
        <dbReference type="RuleBase" id="RU351113"/>
    </source>
</evidence>
<keyword evidence="2" id="KW-1003">Cell membrane</keyword>
<dbReference type="GO" id="GO:0007165">
    <property type="term" value="P:signal transduction"/>
    <property type="evidence" value="ECO:0007669"/>
    <property type="project" value="UniProtKB-KW"/>
</dbReference>
<evidence type="ECO:0000256" key="3">
    <source>
        <dbReference type="ARBA" id="ARBA00022606"/>
    </source>
</evidence>
<evidence type="ECO:0000256" key="8">
    <source>
        <dbReference type="ARBA" id="ARBA00023170"/>
    </source>
</evidence>
<keyword evidence="12" id="KW-1185">Reference proteome</keyword>
<feature type="transmembrane region" description="Helical" evidence="10">
    <location>
        <begin position="220"/>
        <end position="239"/>
    </location>
</feature>
<comment type="similarity">
    <text evidence="10">Belongs to the insect chemoreceptor superfamily. Heteromeric odorant receptor channel (TC 1.A.69) family.</text>
</comment>
<keyword evidence="7 10" id="KW-0472">Membrane</keyword>
<dbReference type="InterPro" id="IPR004117">
    <property type="entry name" value="7tm6_olfct_rcpt"/>
</dbReference>
<dbReference type="EMBL" id="OV725077">
    <property type="protein sequence ID" value="CAH1392294.1"/>
    <property type="molecule type" value="Genomic_DNA"/>
</dbReference>